<dbReference type="STRING" id="526221.C9SL20"/>
<keyword evidence="2" id="KW-1185">Reference proteome</keyword>
<sequence length="263" mass="28657">MFLIRHNSAQYIVHRIQISRTIFNTTGLAFKHNMKFTAALFVLAFAQKVLGNPVVHVSTTDTMVDVGDLDLFKETWQAIYAAAGNQHAITSHTENVVVQVKPCNIDKSHTRQITITIEGAWDDVNGRHHEIRDAMVEAAWKTIQDFSAKKEYNVWRNCCRNTIGSVCSQRGCDGGCGCAEDGNEAIRCDDLHHGHHVPAILNVSVEKHGELSGNRLRIAFSSQAAEELGGCHVAAGIVKDLAGFVFPPVVGALVGVGIDLSCA</sequence>
<dbReference type="GeneID" id="9531371"/>
<dbReference type="AlphaFoldDB" id="C9SL20"/>
<dbReference type="eggNOG" id="ENOG502STJH">
    <property type="taxonomic scope" value="Eukaryota"/>
</dbReference>
<protein>
    <submittedName>
        <fullName evidence="1">Predicted protein</fullName>
    </submittedName>
</protein>
<evidence type="ECO:0000313" key="1">
    <source>
        <dbReference type="EMBL" id="EEY19388.1"/>
    </source>
</evidence>
<proteinExistence type="predicted"/>
<dbReference type="OrthoDB" id="3908196at2759"/>
<evidence type="ECO:0000313" key="2">
    <source>
        <dbReference type="Proteomes" id="UP000008698"/>
    </source>
</evidence>
<dbReference type="OMA" id="NCCRNTI"/>
<reference evidence="2" key="1">
    <citation type="journal article" date="2011" name="PLoS Pathog.">
        <title>Comparative genomics yields insights into niche adaptation of plant vascular wilt pathogens.</title>
        <authorList>
            <person name="Klosterman S.J."/>
            <person name="Subbarao K.V."/>
            <person name="Kang S."/>
            <person name="Veronese P."/>
            <person name="Gold S.E."/>
            <person name="Thomma B.P.H.J."/>
            <person name="Chen Z."/>
            <person name="Henrissat B."/>
            <person name="Lee Y.-H."/>
            <person name="Park J."/>
            <person name="Garcia-Pedrajas M.D."/>
            <person name="Barbara D.J."/>
            <person name="Anchieta A."/>
            <person name="de Jonge R."/>
            <person name="Santhanam P."/>
            <person name="Maruthachalam K."/>
            <person name="Atallah Z."/>
            <person name="Amyotte S.G."/>
            <person name="Paz Z."/>
            <person name="Inderbitzin P."/>
            <person name="Hayes R.J."/>
            <person name="Heiman D.I."/>
            <person name="Young S."/>
            <person name="Zeng Q."/>
            <person name="Engels R."/>
            <person name="Galagan J."/>
            <person name="Cuomo C.A."/>
            <person name="Dobinson K.F."/>
            <person name="Ma L.-J."/>
        </authorList>
    </citation>
    <scope>NUCLEOTIDE SEQUENCE [LARGE SCALE GENOMIC DNA]</scope>
    <source>
        <strain evidence="2">VaMs.102 / ATCC MYA-4576 / FGSC 10136</strain>
    </source>
</reference>
<dbReference type="HOGENOM" id="CLU_084538_0_0_1"/>
<dbReference type="EMBL" id="DS985219">
    <property type="protein sequence ID" value="EEY19388.1"/>
    <property type="molecule type" value="Genomic_DNA"/>
</dbReference>
<gene>
    <name evidence="1" type="ORF">VDBG_05497</name>
</gene>
<dbReference type="RefSeq" id="XP_003004384.1">
    <property type="nucleotide sequence ID" value="XM_003004338.1"/>
</dbReference>
<dbReference type="Proteomes" id="UP000008698">
    <property type="component" value="Unassembled WGS sequence"/>
</dbReference>
<name>C9SL20_VERA1</name>
<dbReference type="KEGG" id="val:VDBG_05497"/>
<accession>C9SL20</accession>
<organism evidence="2">
    <name type="scientific">Verticillium alfalfae (strain VaMs.102 / ATCC MYA-4576 / FGSC 10136)</name>
    <name type="common">Verticillium wilt of alfalfa</name>
    <name type="synonym">Verticillium albo-atrum</name>
    <dbReference type="NCBI Taxonomy" id="526221"/>
    <lineage>
        <taxon>Eukaryota</taxon>
        <taxon>Fungi</taxon>
        <taxon>Dikarya</taxon>
        <taxon>Ascomycota</taxon>
        <taxon>Pezizomycotina</taxon>
        <taxon>Sordariomycetes</taxon>
        <taxon>Hypocreomycetidae</taxon>
        <taxon>Glomerellales</taxon>
        <taxon>Plectosphaerellaceae</taxon>
        <taxon>Verticillium</taxon>
    </lineage>
</organism>